<reference evidence="1 2" key="1">
    <citation type="journal article" date="2022" name="ISME Commun">
        <title>Vulcanimicrobium alpinus gen. nov. sp. nov., the first cultivated representative of the candidate phylum 'Eremiobacterota', is a metabolically versatile aerobic anoxygenic phototroph.</title>
        <authorList>
            <person name="Yabe S."/>
            <person name="Muto K."/>
            <person name="Abe K."/>
            <person name="Yokota A."/>
            <person name="Staudigel H."/>
            <person name="Tebo B.M."/>
        </authorList>
    </citation>
    <scope>NUCLEOTIDE SEQUENCE [LARGE SCALE GENOMIC DNA]</scope>
    <source>
        <strain evidence="1 2">WC8-2</strain>
    </source>
</reference>
<protein>
    <recommendedName>
        <fullName evidence="3">VWA domain-containing protein</fullName>
    </recommendedName>
</protein>
<sequence>MRRVRRGRALRRMPARTGSRIDIRRTLRESLQTGGDPVLVRRLAPPRRNPGFVAIVDGSRSMAPHAGAMLQFARALVRRTRRARAFAFSTSVRDVTEQLRDASRPLGKLGTAWGGGTRIGSALAAIVAAYGSLFTRDTVVLIASDGLDVGDAAALDAALRAVRARAGAIVWLHPHAGTPGFRAATAGMRAALPLLRALVPASSADDFLRLTERISTPHG</sequence>
<dbReference type="AlphaFoldDB" id="A0AAN1XX20"/>
<dbReference type="RefSeq" id="WP_317994208.1">
    <property type="nucleotide sequence ID" value="NZ_AP025523.1"/>
</dbReference>
<dbReference type="Gene3D" id="3.40.50.410">
    <property type="entry name" value="von Willebrand factor, type A domain"/>
    <property type="match status" value="1"/>
</dbReference>
<dbReference type="PANTHER" id="PTHR39338">
    <property type="entry name" value="BLL5662 PROTEIN-RELATED"/>
    <property type="match status" value="1"/>
</dbReference>
<proteinExistence type="predicted"/>
<evidence type="ECO:0000313" key="1">
    <source>
        <dbReference type="EMBL" id="BDE06549.1"/>
    </source>
</evidence>
<evidence type="ECO:0008006" key="3">
    <source>
        <dbReference type="Google" id="ProtNLM"/>
    </source>
</evidence>
<dbReference type="Pfam" id="PF05762">
    <property type="entry name" value="VWA_CoxE"/>
    <property type="match status" value="1"/>
</dbReference>
<dbReference type="SUPFAM" id="SSF53300">
    <property type="entry name" value="vWA-like"/>
    <property type="match status" value="1"/>
</dbReference>
<dbReference type="KEGG" id="vab:WPS_18250"/>
<name>A0AAN1XX20_UNVUL</name>
<dbReference type="InterPro" id="IPR008912">
    <property type="entry name" value="Uncharacterised_CoxE"/>
</dbReference>
<organism evidence="1 2">
    <name type="scientific">Vulcanimicrobium alpinum</name>
    <dbReference type="NCBI Taxonomy" id="3016050"/>
    <lineage>
        <taxon>Bacteria</taxon>
        <taxon>Bacillati</taxon>
        <taxon>Vulcanimicrobiota</taxon>
        <taxon>Vulcanimicrobiia</taxon>
        <taxon>Vulcanimicrobiales</taxon>
        <taxon>Vulcanimicrobiaceae</taxon>
        <taxon>Vulcanimicrobium</taxon>
    </lineage>
</organism>
<dbReference type="Proteomes" id="UP001317532">
    <property type="component" value="Chromosome"/>
</dbReference>
<dbReference type="InterPro" id="IPR036465">
    <property type="entry name" value="vWFA_dom_sf"/>
</dbReference>
<keyword evidence="2" id="KW-1185">Reference proteome</keyword>
<accession>A0AAN1XX20</accession>
<gene>
    <name evidence="1" type="ORF">WPS_18250</name>
</gene>
<dbReference type="PANTHER" id="PTHR39338:SF6">
    <property type="entry name" value="BLL5662 PROTEIN"/>
    <property type="match status" value="1"/>
</dbReference>
<evidence type="ECO:0000313" key="2">
    <source>
        <dbReference type="Proteomes" id="UP001317532"/>
    </source>
</evidence>
<dbReference type="EMBL" id="AP025523">
    <property type="protein sequence ID" value="BDE06549.1"/>
    <property type="molecule type" value="Genomic_DNA"/>
</dbReference>